<evidence type="ECO:0008006" key="4">
    <source>
        <dbReference type="Google" id="ProtNLM"/>
    </source>
</evidence>
<evidence type="ECO:0000313" key="2">
    <source>
        <dbReference type="EMBL" id="EPS45840.1"/>
    </source>
</evidence>
<comment type="caution">
    <text evidence="2">The sequence shown here is derived from an EMBL/GenBank/DDBJ whole genome shotgun (WGS) entry which is preliminary data.</text>
</comment>
<keyword evidence="3" id="KW-1185">Reference proteome</keyword>
<sequence length="319" mass="35089">MELDHLPPMVYGDPKTPVFRIVCAGNKIVDIDETRLRKQSPKVESRFQESLYEQNQPHNVPDVSATHATIVRAHVHNGILKLPGNSSKEDTIAIIGCLAAARWLGLDGLTHDVFQLVHKRMGSDKPFFGCMFDTVINMAKFNIKCTDVMFREIIDVAVHDTSSEFADFAGTEEGLEVYRRHPDYKNPQFAAALWEVLGRIAIREKLGGPRNPDRKIHAVDNSNPTISFVAASPSNGVNEVFWGENSDTDADDEDEDTSDEDADSDEAVAGSSDDEDSDEESDEDDDNDEDEDDEDDSADKGQKGGSGTNDTAPVTSNAD</sequence>
<protein>
    <recommendedName>
        <fullName evidence="4">BTB domain-containing protein</fullName>
    </recommendedName>
</protein>
<dbReference type="EMBL" id="AQGS01000003">
    <property type="protein sequence ID" value="EPS45840.1"/>
    <property type="molecule type" value="Genomic_DNA"/>
</dbReference>
<gene>
    <name evidence="2" type="ORF">H072_191</name>
</gene>
<dbReference type="HOGENOM" id="CLU_871593_0_0_1"/>
<feature type="compositionally biased region" description="Acidic residues" evidence="1">
    <location>
        <begin position="246"/>
        <end position="297"/>
    </location>
</feature>
<feature type="region of interest" description="Disordered" evidence="1">
    <location>
        <begin position="227"/>
        <end position="319"/>
    </location>
</feature>
<feature type="compositionally biased region" description="Polar residues" evidence="1">
    <location>
        <begin position="227"/>
        <end position="237"/>
    </location>
</feature>
<dbReference type="Proteomes" id="UP000015100">
    <property type="component" value="Unassembled WGS sequence"/>
</dbReference>
<evidence type="ECO:0000256" key="1">
    <source>
        <dbReference type="SAM" id="MobiDB-lite"/>
    </source>
</evidence>
<evidence type="ECO:0000313" key="3">
    <source>
        <dbReference type="Proteomes" id="UP000015100"/>
    </source>
</evidence>
<name>S8ASA4_DACHA</name>
<feature type="compositionally biased region" description="Polar residues" evidence="1">
    <location>
        <begin position="308"/>
        <end position="319"/>
    </location>
</feature>
<accession>S8ASA4</accession>
<reference evidence="2 3" key="1">
    <citation type="journal article" date="2013" name="PLoS Genet.">
        <title>Genomic mechanisms accounting for the adaptation to parasitism in nematode-trapping fungi.</title>
        <authorList>
            <person name="Meerupati T."/>
            <person name="Andersson K.M."/>
            <person name="Friman E."/>
            <person name="Kumar D."/>
            <person name="Tunlid A."/>
            <person name="Ahren D."/>
        </authorList>
    </citation>
    <scope>NUCLEOTIDE SEQUENCE [LARGE SCALE GENOMIC DNA]</scope>
    <source>
        <strain evidence="2 3">CBS 200.50</strain>
    </source>
</reference>
<reference evidence="3" key="2">
    <citation type="submission" date="2013-04" db="EMBL/GenBank/DDBJ databases">
        <title>Genomic mechanisms accounting for the adaptation to parasitism in nematode-trapping fungi.</title>
        <authorList>
            <person name="Ahren D.G."/>
        </authorList>
    </citation>
    <scope>NUCLEOTIDE SEQUENCE [LARGE SCALE GENOMIC DNA]</scope>
    <source>
        <strain evidence="3">CBS 200.50</strain>
    </source>
</reference>
<organism evidence="2 3">
    <name type="scientific">Dactylellina haptotyla (strain CBS 200.50)</name>
    <name type="common">Nematode-trapping fungus</name>
    <name type="synonym">Monacrosporium haptotylum</name>
    <dbReference type="NCBI Taxonomy" id="1284197"/>
    <lineage>
        <taxon>Eukaryota</taxon>
        <taxon>Fungi</taxon>
        <taxon>Dikarya</taxon>
        <taxon>Ascomycota</taxon>
        <taxon>Pezizomycotina</taxon>
        <taxon>Orbiliomycetes</taxon>
        <taxon>Orbiliales</taxon>
        <taxon>Orbiliaceae</taxon>
        <taxon>Dactylellina</taxon>
    </lineage>
</organism>
<proteinExistence type="predicted"/>
<dbReference type="AlphaFoldDB" id="S8ASA4"/>